<keyword evidence="3" id="KW-1185">Reference proteome</keyword>
<accession>A0A9N7YVW1</accession>
<feature type="region of interest" description="Disordered" evidence="1">
    <location>
        <begin position="113"/>
        <end position="183"/>
    </location>
</feature>
<sequence length="183" mass="19593">MGGGSISSEFISQYLVWLQCWHGDMWWAGVQTVPSAAKFPETPSQTGPWLNDGHSAPADIPAISMPTACSLMTNSICGIHLDVPHLSAGDYFGKGDALSDTDLKQMCEQRLGEGHIPPHRQAGGSLTDSDWEKNLPLDDPVPPTPRCSYPPPSSQLKAARSAVTPAYCPHPGPLTHPSDRPGQ</sequence>
<protein>
    <submittedName>
        <fullName evidence="2">Uncharacterized protein</fullName>
    </submittedName>
</protein>
<evidence type="ECO:0000313" key="2">
    <source>
        <dbReference type="EMBL" id="CAB1446355.1"/>
    </source>
</evidence>
<name>A0A9N7YVW1_PLEPL</name>
<reference evidence="2" key="1">
    <citation type="submission" date="2020-03" db="EMBL/GenBank/DDBJ databases">
        <authorList>
            <person name="Weist P."/>
        </authorList>
    </citation>
    <scope>NUCLEOTIDE SEQUENCE</scope>
</reference>
<dbReference type="EMBL" id="CADEAL010003913">
    <property type="protein sequence ID" value="CAB1446355.1"/>
    <property type="molecule type" value="Genomic_DNA"/>
</dbReference>
<feature type="compositionally biased region" description="Pro residues" evidence="1">
    <location>
        <begin position="139"/>
        <end position="153"/>
    </location>
</feature>
<gene>
    <name evidence="2" type="ORF">PLEPLA_LOCUS34083</name>
</gene>
<organism evidence="2 3">
    <name type="scientific">Pleuronectes platessa</name>
    <name type="common">European plaice</name>
    <dbReference type="NCBI Taxonomy" id="8262"/>
    <lineage>
        <taxon>Eukaryota</taxon>
        <taxon>Metazoa</taxon>
        <taxon>Chordata</taxon>
        <taxon>Craniata</taxon>
        <taxon>Vertebrata</taxon>
        <taxon>Euteleostomi</taxon>
        <taxon>Actinopterygii</taxon>
        <taxon>Neopterygii</taxon>
        <taxon>Teleostei</taxon>
        <taxon>Neoteleostei</taxon>
        <taxon>Acanthomorphata</taxon>
        <taxon>Carangaria</taxon>
        <taxon>Pleuronectiformes</taxon>
        <taxon>Pleuronectoidei</taxon>
        <taxon>Pleuronectidae</taxon>
        <taxon>Pleuronectes</taxon>
    </lineage>
</organism>
<dbReference type="AlphaFoldDB" id="A0A9N7YVW1"/>
<evidence type="ECO:0000256" key="1">
    <source>
        <dbReference type="SAM" id="MobiDB-lite"/>
    </source>
</evidence>
<evidence type="ECO:0000313" key="3">
    <source>
        <dbReference type="Proteomes" id="UP001153269"/>
    </source>
</evidence>
<proteinExistence type="predicted"/>
<dbReference type="Proteomes" id="UP001153269">
    <property type="component" value="Unassembled WGS sequence"/>
</dbReference>
<comment type="caution">
    <text evidence="2">The sequence shown here is derived from an EMBL/GenBank/DDBJ whole genome shotgun (WGS) entry which is preliminary data.</text>
</comment>